<keyword evidence="4" id="KW-0812">Transmembrane</keyword>
<dbReference type="AlphaFoldDB" id="A0AAD4XFF0"/>
<dbReference type="GO" id="GO:0003735">
    <property type="term" value="F:structural constituent of ribosome"/>
    <property type="evidence" value="ECO:0007669"/>
    <property type="project" value="InterPro"/>
</dbReference>
<keyword evidence="2" id="KW-0689">Ribosomal protein</keyword>
<feature type="transmembrane region" description="Helical" evidence="4">
    <location>
        <begin position="26"/>
        <end position="51"/>
    </location>
</feature>
<keyword evidence="4" id="KW-1133">Transmembrane helix</keyword>
<dbReference type="GO" id="GO:0005840">
    <property type="term" value="C:ribosome"/>
    <property type="evidence" value="ECO:0007669"/>
    <property type="project" value="UniProtKB-KW"/>
</dbReference>
<evidence type="ECO:0000256" key="1">
    <source>
        <dbReference type="ARBA" id="ARBA00007102"/>
    </source>
</evidence>
<dbReference type="InterPro" id="IPR001848">
    <property type="entry name" value="Ribosomal_uS10"/>
</dbReference>
<evidence type="ECO:0000313" key="7">
    <source>
        <dbReference type="Proteomes" id="UP001202328"/>
    </source>
</evidence>
<evidence type="ECO:0000256" key="2">
    <source>
        <dbReference type="ARBA" id="ARBA00022980"/>
    </source>
</evidence>
<dbReference type="GO" id="GO:0006412">
    <property type="term" value="P:translation"/>
    <property type="evidence" value="ECO:0007669"/>
    <property type="project" value="InterPro"/>
</dbReference>
<dbReference type="InterPro" id="IPR036838">
    <property type="entry name" value="Ribosomal_uS10_dom_sf"/>
</dbReference>
<evidence type="ECO:0000259" key="5">
    <source>
        <dbReference type="Pfam" id="PF00338"/>
    </source>
</evidence>
<evidence type="ECO:0000256" key="4">
    <source>
        <dbReference type="SAM" id="Phobius"/>
    </source>
</evidence>
<dbReference type="Gene3D" id="3.30.70.600">
    <property type="entry name" value="Ribosomal protein S10 domain"/>
    <property type="match status" value="1"/>
</dbReference>
<dbReference type="InterPro" id="IPR027486">
    <property type="entry name" value="Ribosomal_uS10_dom"/>
</dbReference>
<proteinExistence type="inferred from homology"/>
<evidence type="ECO:0000313" key="6">
    <source>
        <dbReference type="EMBL" id="KAI3911957.1"/>
    </source>
</evidence>
<dbReference type="PANTHER" id="PTHR11700">
    <property type="entry name" value="30S RIBOSOMAL PROTEIN S10 FAMILY MEMBER"/>
    <property type="match status" value="1"/>
</dbReference>
<name>A0AAD4XFF0_9MAGN</name>
<feature type="domain" description="Small ribosomal subunit protein uS10" evidence="5">
    <location>
        <begin position="100"/>
        <end position="140"/>
    </location>
</feature>
<gene>
    <name evidence="6" type="ORF">MKW98_010901</name>
</gene>
<dbReference type="Pfam" id="PF00338">
    <property type="entry name" value="Ribosomal_S10"/>
    <property type="match status" value="1"/>
</dbReference>
<accession>A0AAD4XFF0</accession>
<dbReference type="Proteomes" id="UP001202328">
    <property type="component" value="Unassembled WGS sequence"/>
</dbReference>
<comment type="caution">
    <text evidence="6">The sequence shown here is derived from an EMBL/GenBank/DDBJ whole genome shotgun (WGS) entry which is preliminary data.</text>
</comment>
<protein>
    <recommendedName>
        <fullName evidence="5">Small ribosomal subunit protein uS10 domain-containing protein</fullName>
    </recommendedName>
</protein>
<comment type="similarity">
    <text evidence="1">Belongs to the universal ribosomal protein uS10 family.</text>
</comment>
<reference evidence="6" key="1">
    <citation type="submission" date="2022-04" db="EMBL/GenBank/DDBJ databases">
        <title>A functionally conserved STORR gene fusion in Papaver species that diverged 16.8 million years ago.</title>
        <authorList>
            <person name="Catania T."/>
        </authorList>
    </citation>
    <scope>NUCLEOTIDE SEQUENCE</scope>
    <source>
        <strain evidence="6">S-188037</strain>
    </source>
</reference>
<evidence type="ECO:0000256" key="3">
    <source>
        <dbReference type="ARBA" id="ARBA00023274"/>
    </source>
</evidence>
<organism evidence="6 7">
    <name type="scientific">Papaver atlanticum</name>
    <dbReference type="NCBI Taxonomy" id="357466"/>
    <lineage>
        <taxon>Eukaryota</taxon>
        <taxon>Viridiplantae</taxon>
        <taxon>Streptophyta</taxon>
        <taxon>Embryophyta</taxon>
        <taxon>Tracheophyta</taxon>
        <taxon>Spermatophyta</taxon>
        <taxon>Magnoliopsida</taxon>
        <taxon>Ranunculales</taxon>
        <taxon>Papaveraceae</taxon>
        <taxon>Papaveroideae</taxon>
        <taxon>Papaver</taxon>
    </lineage>
</organism>
<dbReference type="GO" id="GO:1990904">
    <property type="term" value="C:ribonucleoprotein complex"/>
    <property type="evidence" value="ECO:0007669"/>
    <property type="project" value="UniProtKB-KW"/>
</dbReference>
<dbReference type="SUPFAM" id="SSF54999">
    <property type="entry name" value="Ribosomal protein S10"/>
    <property type="match status" value="1"/>
</dbReference>
<keyword evidence="3" id="KW-0687">Ribonucleoprotein</keyword>
<sequence length="145" mass="16259">MNMNDLSRWVFIIEEDDDRFPLNIELWVFLCSCFTFLSIVAPSDVLFVLVLPQNPFSGYGKVLSAGGDVYQHVVVNGYTAASIDLLQVILSLHHRSYLGTNTWDCFELRVHKRVIDLVNSSEVVKLITSITIEPGGEVEVTIADP</sequence>
<dbReference type="EMBL" id="JAJJMB010009862">
    <property type="protein sequence ID" value="KAI3911957.1"/>
    <property type="molecule type" value="Genomic_DNA"/>
</dbReference>
<keyword evidence="4" id="KW-0472">Membrane</keyword>
<keyword evidence="7" id="KW-1185">Reference proteome</keyword>